<evidence type="ECO:0000313" key="1">
    <source>
        <dbReference type="EMBL" id="KKL55553.1"/>
    </source>
</evidence>
<reference evidence="1" key="1">
    <citation type="journal article" date="2015" name="Nature">
        <title>Complex archaea that bridge the gap between prokaryotes and eukaryotes.</title>
        <authorList>
            <person name="Spang A."/>
            <person name="Saw J.H."/>
            <person name="Jorgensen S.L."/>
            <person name="Zaremba-Niedzwiedzka K."/>
            <person name="Martijn J."/>
            <person name="Lind A.E."/>
            <person name="van Eijk R."/>
            <person name="Schleper C."/>
            <person name="Guy L."/>
            <person name="Ettema T.J."/>
        </authorList>
    </citation>
    <scope>NUCLEOTIDE SEQUENCE</scope>
</reference>
<protein>
    <submittedName>
        <fullName evidence="1">Uncharacterized protein</fullName>
    </submittedName>
</protein>
<name>A0A0F9D1F2_9ZZZZ</name>
<dbReference type="EMBL" id="LAZR01030801">
    <property type="protein sequence ID" value="KKL55553.1"/>
    <property type="molecule type" value="Genomic_DNA"/>
</dbReference>
<gene>
    <name evidence="1" type="ORF">LCGC14_2254280</name>
</gene>
<comment type="caution">
    <text evidence="1">The sequence shown here is derived from an EMBL/GenBank/DDBJ whole genome shotgun (WGS) entry which is preliminary data.</text>
</comment>
<accession>A0A0F9D1F2</accession>
<dbReference type="AlphaFoldDB" id="A0A0F9D1F2"/>
<sequence>MLESASTQKGKEDEIINDWFQEFLNKLTNTPEVNLKNENLVISTLIREIEYEFHLKDSKLYYGKLDDLININFKMTHYLLREQLKNVFSGPKFILLSNRNKPTIISGVLNRNEYIIVLGH</sequence>
<proteinExistence type="predicted"/>
<organism evidence="1">
    <name type="scientific">marine sediment metagenome</name>
    <dbReference type="NCBI Taxonomy" id="412755"/>
    <lineage>
        <taxon>unclassified sequences</taxon>
        <taxon>metagenomes</taxon>
        <taxon>ecological metagenomes</taxon>
    </lineage>
</organism>